<keyword evidence="2" id="KW-0460">Magnesium</keyword>
<dbReference type="SUPFAM" id="SSF81301">
    <property type="entry name" value="Nucleotidyltransferase"/>
    <property type="match status" value="1"/>
</dbReference>
<dbReference type="GO" id="GO:0046872">
    <property type="term" value="F:metal ion binding"/>
    <property type="evidence" value="ECO:0007669"/>
    <property type="project" value="UniProtKB-KW"/>
</dbReference>
<dbReference type="SUPFAM" id="SSF81631">
    <property type="entry name" value="PAP/OAS1 substrate-binding domain"/>
    <property type="match status" value="1"/>
</dbReference>
<protein>
    <recommendedName>
        <fullName evidence="3">PAP-associated domain-containing protein</fullName>
    </recommendedName>
</protein>
<dbReference type="PANTHER" id="PTHR23092">
    <property type="entry name" value="POLY(A) RNA POLYMERASE"/>
    <property type="match status" value="1"/>
</dbReference>
<dbReference type="InterPro" id="IPR043519">
    <property type="entry name" value="NT_sf"/>
</dbReference>
<proteinExistence type="predicted"/>
<keyword evidence="1" id="KW-0479">Metal-binding</keyword>
<dbReference type="GO" id="GO:1990817">
    <property type="term" value="F:poly(A) RNA polymerase activity"/>
    <property type="evidence" value="ECO:0007669"/>
    <property type="project" value="InterPro"/>
</dbReference>
<dbReference type="GO" id="GO:0043634">
    <property type="term" value="P:polyadenylation-dependent ncRNA catabolic process"/>
    <property type="evidence" value="ECO:0007669"/>
    <property type="project" value="TreeGrafter"/>
</dbReference>
<dbReference type="EMBL" id="GIBP01005399">
    <property type="protein sequence ID" value="NDV34368.1"/>
    <property type="molecule type" value="Transcribed_RNA"/>
</dbReference>
<evidence type="ECO:0000256" key="2">
    <source>
        <dbReference type="ARBA" id="ARBA00022842"/>
    </source>
</evidence>
<evidence type="ECO:0000259" key="3">
    <source>
        <dbReference type="Pfam" id="PF03828"/>
    </source>
</evidence>
<name>A0A6B2LCB9_9EUKA</name>
<dbReference type="GO" id="GO:0005730">
    <property type="term" value="C:nucleolus"/>
    <property type="evidence" value="ECO:0007669"/>
    <property type="project" value="TreeGrafter"/>
</dbReference>
<dbReference type="Gene3D" id="1.10.1410.10">
    <property type="match status" value="1"/>
</dbReference>
<evidence type="ECO:0000313" key="4">
    <source>
        <dbReference type="EMBL" id="NDV34368.1"/>
    </source>
</evidence>
<reference evidence="4" key="1">
    <citation type="journal article" date="2020" name="J. Eukaryot. Microbiol.">
        <title>De novo Sequencing, Assembly and Annotation of the Transcriptome for the Free-Living Testate Amoeba Arcella intermedia.</title>
        <authorList>
            <person name="Ribeiro G.M."/>
            <person name="Porfirio-Sousa A.L."/>
            <person name="Maurer-Alcala X.X."/>
            <person name="Katz L.A."/>
            <person name="Lahr D.J.G."/>
        </authorList>
    </citation>
    <scope>NUCLEOTIDE SEQUENCE</scope>
</reference>
<dbReference type="AlphaFoldDB" id="A0A6B2LCB9"/>
<organism evidence="4">
    <name type="scientific">Arcella intermedia</name>
    <dbReference type="NCBI Taxonomy" id="1963864"/>
    <lineage>
        <taxon>Eukaryota</taxon>
        <taxon>Amoebozoa</taxon>
        <taxon>Tubulinea</taxon>
        <taxon>Elardia</taxon>
        <taxon>Arcellinida</taxon>
        <taxon>Sphaerothecina</taxon>
        <taxon>Arcellidae</taxon>
        <taxon>Arcella</taxon>
    </lineage>
</organism>
<accession>A0A6B2LCB9</accession>
<sequence length="238" mass="27552">MVIKGCDDSLNNDSLRVLGTLLKQQSWVKAESVQVIEKARVPVIKFISNKNIPVDLTFIDAYSRTVNSGTLAKDMFQRFMKDFPEFRYLTLLLKQFLRHHALNNPYKGGLGSYCLMLMVMSFLQLYGKKEDGEEHNLGSLLMNFLQLFGKCFEYERVVIHVDGRQYPYRSYHIPILERFASSLRIIDPFNPAHCIHTTFMISKIQEALMEFYTNPQSIIKTLHETMLQEEENSPVGAL</sequence>
<dbReference type="GO" id="GO:0031123">
    <property type="term" value="P:RNA 3'-end processing"/>
    <property type="evidence" value="ECO:0007669"/>
    <property type="project" value="TreeGrafter"/>
</dbReference>
<dbReference type="GO" id="GO:0031499">
    <property type="term" value="C:TRAMP complex"/>
    <property type="evidence" value="ECO:0007669"/>
    <property type="project" value="TreeGrafter"/>
</dbReference>
<dbReference type="Pfam" id="PF03828">
    <property type="entry name" value="PAP_assoc"/>
    <property type="match status" value="1"/>
</dbReference>
<feature type="domain" description="PAP-associated" evidence="3">
    <location>
        <begin position="136"/>
        <end position="193"/>
    </location>
</feature>
<dbReference type="PANTHER" id="PTHR23092:SF15">
    <property type="entry name" value="INACTIVE NON-CANONICAL POLY(A) RNA POLYMERASE PROTEIN TRF4-2-RELATED"/>
    <property type="match status" value="1"/>
</dbReference>
<evidence type="ECO:0000256" key="1">
    <source>
        <dbReference type="ARBA" id="ARBA00022723"/>
    </source>
</evidence>
<dbReference type="InterPro" id="IPR045862">
    <property type="entry name" value="Trf4-like"/>
</dbReference>
<dbReference type="GO" id="GO:0003729">
    <property type="term" value="F:mRNA binding"/>
    <property type="evidence" value="ECO:0007669"/>
    <property type="project" value="TreeGrafter"/>
</dbReference>
<dbReference type="InterPro" id="IPR002058">
    <property type="entry name" value="PAP_assoc"/>
</dbReference>